<evidence type="ECO:0000313" key="5">
    <source>
        <dbReference type="Proteomes" id="UP000653674"/>
    </source>
</evidence>
<name>A0A8J3LRA4_9ACTN</name>
<evidence type="ECO:0000313" key="4">
    <source>
        <dbReference type="EMBL" id="GIG76154.1"/>
    </source>
</evidence>
<protein>
    <submittedName>
        <fullName evidence="4">Site-specific integrase</fullName>
    </submittedName>
</protein>
<dbReference type="PANTHER" id="PTHR30349">
    <property type="entry name" value="PHAGE INTEGRASE-RELATED"/>
    <property type="match status" value="1"/>
</dbReference>
<keyword evidence="1" id="KW-0233">DNA recombination</keyword>
<keyword evidence="5" id="KW-1185">Reference proteome</keyword>
<dbReference type="SUPFAM" id="SSF56349">
    <property type="entry name" value="DNA breaking-rejoining enzymes"/>
    <property type="match status" value="1"/>
</dbReference>
<dbReference type="GO" id="GO:0006310">
    <property type="term" value="P:DNA recombination"/>
    <property type="evidence" value="ECO:0007669"/>
    <property type="project" value="UniProtKB-KW"/>
</dbReference>
<evidence type="ECO:0000256" key="2">
    <source>
        <dbReference type="SAM" id="MobiDB-lite"/>
    </source>
</evidence>
<gene>
    <name evidence="4" type="ORF">Pfl04_45580</name>
</gene>
<accession>A0A8J3LRA4</accession>
<dbReference type="CDD" id="cd01189">
    <property type="entry name" value="INT_ICEBs1_C_like"/>
    <property type="match status" value="1"/>
</dbReference>
<comment type="caution">
    <text evidence="4">The sequence shown here is derived from an EMBL/GenBank/DDBJ whole genome shotgun (WGS) entry which is preliminary data.</text>
</comment>
<dbReference type="InterPro" id="IPR011010">
    <property type="entry name" value="DNA_brk_join_enz"/>
</dbReference>
<dbReference type="InterPro" id="IPR013762">
    <property type="entry name" value="Integrase-like_cat_sf"/>
</dbReference>
<evidence type="ECO:0000259" key="3">
    <source>
        <dbReference type="PROSITE" id="PS51898"/>
    </source>
</evidence>
<proteinExistence type="predicted"/>
<dbReference type="GO" id="GO:0003677">
    <property type="term" value="F:DNA binding"/>
    <property type="evidence" value="ECO:0007669"/>
    <property type="project" value="InterPro"/>
</dbReference>
<dbReference type="InterPro" id="IPR050090">
    <property type="entry name" value="Tyrosine_recombinase_XerCD"/>
</dbReference>
<reference evidence="4" key="1">
    <citation type="submission" date="2021-01" db="EMBL/GenBank/DDBJ databases">
        <title>Whole genome shotgun sequence of Planosporangium flavigriseum NBRC 105377.</title>
        <authorList>
            <person name="Komaki H."/>
            <person name="Tamura T."/>
        </authorList>
    </citation>
    <scope>NUCLEOTIDE SEQUENCE</scope>
    <source>
        <strain evidence="4">NBRC 105377</strain>
    </source>
</reference>
<organism evidence="4 5">
    <name type="scientific">Planosporangium flavigriseum</name>
    <dbReference type="NCBI Taxonomy" id="373681"/>
    <lineage>
        <taxon>Bacteria</taxon>
        <taxon>Bacillati</taxon>
        <taxon>Actinomycetota</taxon>
        <taxon>Actinomycetes</taxon>
        <taxon>Micromonosporales</taxon>
        <taxon>Micromonosporaceae</taxon>
        <taxon>Planosporangium</taxon>
    </lineage>
</organism>
<dbReference type="Proteomes" id="UP000653674">
    <property type="component" value="Unassembled WGS sequence"/>
</dbReference>
<dbReference type="PANTHER" id="PTHR30349:SF91">
    <property type="entry name" value="INTA PROTEIN"/>
    <property type="match status" value="1"/>
</dbReference>
<dbReference type="InterPro" id="IPR002104">
    <property type="entry name" value="Integrase_catalytic"/>
</dbReference>
<sequence>MSSRVRARACCRAYPSPNTIKGLRATFRAAMTQAMTEDLVAKNVVSLTRVKSSRKKKGDAWESEEARQFLEAMRAEGDVLYAAWVLVLVLGLRKGELLGLSWDGIDLEAGELRISWQLQRVSGDLLRRETKTEESDAPLPLPPICVAALRHRRAVQAAEMRAAETWQNHANLVFTTRYGTPIEPRNFNRAWDARVNRAQVRRITVHDARRTCGSLLVDLDVHPRVAMQILRHADFSITMEIYSRVSDKKTHEAPRRMGELLEGQAEDEDAGE</sequence>
<dbReference type="PROSITE" id="PS51898">
    <property type="entry name" value="TYR_RECOMBINASE"/>
    <property type="match status" value="1"/>
</dbReference>
<dbReference type="Gene3D" id="1.10.443.10">
    <property type="entry name" value="Intergrase catalytic core"/>
    <property type="match status" value="1"/>
</dbReference>
<evidence type="ECO:0000256" key="1">
    <source>
        <dbReference type="ARBA" id="ARBA00023172"/>
    </source>
</evidence>
<dbReference type="GO" id="GO:0015074">
    <property type="term" value="P:DNA integration"/>
    <property type="evidence" value="ECO:0007669"/>
    <property type="project" value="InterPro"/>
</dbReference>
<dbReference type="Pfam" id="PF00589">
    <property type="entry name" value="Phage_integrase"/>
    <property type="match status" value="1"/>
</dbReference>
<feature type="compositionally biased region" description="Basic and acidic residues" evidence="2">
    <location>
        <begin position="247"/>
        <end position="259"/>
    </location>
</feature>
<dbReference type="AlphaFoldDB" id="A0A8J3LRA4"/>
<feature type="domain" description="Tyr recombinase" evidence="3">
    <location>
        <begin position="56"/>
        <end position="255"/>
    </location>
</feature>
<dbReference type="RefSeq" id="WP_168079171.1">
    <property type="nucleotide sequence ID" value="NZ_BAAAQJ010000009.1"/>
</dbReference>
<dbReference type="EMBL" id="BONU01000046">
    <property type="protein sequence ID" value="GIG76154.1"/>
    <property type="molecule type" value="Genomic_DNA"/>
</dbReference>
<feature type="region of interest" description="Disordered" evidence="2">
    <location>
        <begin position="247"/>
        <end position="272"/>
    </location>
</feature>